<dbReference type="PANTHER" id="PTHR30450">
    <property type="entry name" value="ABC TRANSPORTER PERMEASE"/>
    <property type="match status" value="1"/>
</dbReference>
<dbReference type="SUPFAM" id="SSF161098">
    <property type="entry name" value="MetI-like"/>
    <property type="match status" value="1"/>
</dbReference>
<evidence type="ECO:0000313" key="10">
    <source>
        <dbReference type="EMBL" id="ATW28963.1"/>
    </source>
</evidence>
<organism evidence="10 11">
    <name type="scientific">Formimonas warabiya</name>
    <dbReference type="NCBI Taxonomy" id="1761012"/>
    <lineage>
        <taxon>Bacteria</taxon>
        <taxon>Bacillati</taxon>
        <taxon>Bacillota</taxon>
        <taxon>Clostridia</taxon>
        <taxon>Eubacteriales</taxon>
        <taxon>Peptococcaceae</taxon>
        <taxon>Candidatus Formimonas</taxon>
    </lineage>
</organism>
<dbReference type="CDD" id="cd06261">
    <property type="entry name" value="TM_PBP2"/>
    <property type="match status" value="1"/>
</dbReference>
<feature type="transmembrane region" description="Helical" evidence="8">
    <location>
        <begin position="181"/>
        <end position="203"/>
    </location>
</feature>
<proteinExistence type="inferred from homology"/>
<dbReference type="FunFam" id="1.10.3720.10:FF:000002">
    <property type="entry name" value="D-methionine ABC transporter permease MetI"/>
    <property type="match status" value="1"/>
</dbReference>
<feature type="transmembrane region" description="Helical" evidence="8">
    <location>
        <begin position="18"/>
        <end position="40"/>
    </location>
</feature>
<feature type="transmembrane region" description="Helical" evidence="8">
    <location>
        <begin position="138"/>
        <end position="161"/>
    </location>
</feature>
<evidence type="ECO:0000259" key="9">
    <source>
        <dbReference type="PROSITE" id="PS50928"/>
    </source>
</evidence>
<keyword evidence="5 8" id="KW-0812">Transmembrane</keyword>
<sequence>MLGQGTGETLYMVGSATLFSYLFGLPLGVVSVVTETNGILPNSKLHSCLDKVINIGRSIPFIILLIAMIPLTRLIVGTSIGSTASVVPLVIAAVPFVARMVETALKEIDQGMIEAAQSMGASPWQIIKKVMIPETMPSLILGASITTITLIGYSAMAGVVGGGGLGDLAIRYGYYRYQKDIMFLTIVLLVVFVQVVQSLGNYLSRKMDKKNK</sequence>
<evidence type="ECO:0000256" key="4">
    <source>
        <dbReference type="ARBA" id="ARBA00022475"/>
    </source>
</evidence>
<comment type="similarity">
    <text evidence="2">Belongs to the binding-protein-dependent transport system permease family. CysTW subfamily.</text>
</comment>
<feature type="transmembrane region" description="Helical" evidence="8">
    <location>
        <begin position="75"/>
        <end position="98"/>
    </location>
</feature>
<dbReference type="InterPro" id="IPR051322">
    <property type="entry name" value="AA_ABC_Transporter_Permease"/>
</dbReference>
<evidence type="ECO:0000256" key="3">
    <source>
        <dbReference type="ARBA" id="ARBA00022448"/>
    </source>
</evidence>
<comment type="subcellular location">
    <subcellularLocation>
        <location evidence="1 8">Cell membrane</location>
        <topology evidence="1 8">Multi-pass membrane protein</topology>
    </subcellularLocation>
</comment>
<dbReference type="AlphaFoldDB" id="A0A3G1L2F1"/>
<keyword evidence="3 8" id="KW-0813">Transport</keyword>
<evidence type="ECO:0000313" key="11">
    <source>
        <dbReference type="Proteomes" id="UP000323521"/>
    </source>
</evidence>
<dbReference type="Proteomes" id="UP000323521">
    <property type="component" value="Chromosome"/>
</dbReference>
<dbReference type="NCBIfam" id="NF008049">
    <property type="entry name" value="PRK10782.1"/>
    <property type="match status" value="1"/>
</dbReference>
<dbReference type="GO" id="GO:0048473">
    <property type="term" value="P:D-methionine transmembrane transport"/>
    <property type="evidence" value="ECO:0007669"/>
    <property type="project" value="TreeGrafter"/>
</dbReference>
<dbReference type="PANTHER" id="PTHR30450:SF1">
    <property type="entry name" value="D-METHIONINE TRANSPORT SYSTEM PERMEASE PROTEIN METI-RELATED"/>
    <property type="match status" value="1"/>
</dbReference>
<keyword evidence="6 8" id="KW-1133">Transmembrane helix</keyword>
<dbReference type="InterPro" id="IPR000515">
    <property type="entry name" value="MetI-like"/>
</dbReference>
<dbReference type="Gene3D" id="1.10.3720.10">
    <property type="entry name" value="MetI-like"/>
    <property type="match status" value="1"/>
</dbReference>
<protein>
    <submittedName>
        <fullName evidence="10">Methionine ABC transporter permease</fullName>
    </submittedName>
</protein>
<name>A0A3G1L2F1_FORW1</name>
<dbReference type="EMBL" id="CP017634">
    <property type="protein sequence ID" value="ATW28963.1"/>
    <property type="molecule type" value="Genomic_DNA"/>
</dbReference>
<evidence type="ECO:0000256" key="1">
    <source>
        <dbReference type="ARBA" id="ARBA00004651"/>
    </source>
</evidence>
<dbReference type="InterPro" id="IPR035906">
    <property type="entry name" value="MetI-like_sf"/>
</dbReference>
<evidence type="ECO:0000256" key="5">
    <source>
        <dbReference type="ARBA" id="ARBA00022692"/>
    </source>
</evidence>
<evidence type="ECO:0000256" key="6">
    <source>
        <dbReference type="ARBA" id="ARBA00022989"/>
    </source>
</evidence>
<gene>
    <name evidence="10" type="ORF">DCMF_27670</name>
</gene>
<accession>A0A3G1L2F1</accession>
<reference evidence="10 11" key="1">
    <citation type="submission" date="2016-10" db="EMBL/GenBank/DDBJ databases">
        <title>Complete Genome Sequence of Peptococcaceae strain DCMF.</title>
        <authorList>
            <person name="Edwards R.J."/>
            <person name="Holland S.I."/>
            <person name="Deshpande N.P."/>
            <person name="Wong Y.K."/>
            <person name="Ertan H."/>
            <person name="Manefield M."/>
            <person name="Russell T.L."/>
            <person name="Lee M.J."/>
        </authorList>
    </citation>
    <scope>NUCLEOTIDE SEQUENCE [LARGE SCALE GENOMIC DNA]</scope>
    <source>
        <strain evidence="10 11">DCMF</strain>
    </source>
</reference>
<evidence type="ECO:0000256" key="2">
    <source>
        <dbReference type="ARBA" id="ARBA00007069"/>
    </source>
</evidence>
<keyword evidence="4" id="KW-1003">Cell membrane</keyword>
<dbReference type="GO" id="GO:0005886">
    <property type="term" value="C:plasma membrane"/>
    <property type="evidence" value="ECO:0007669"/>
    <property type="project" value="UniProtKB-SubCell"/>
</dbReference>
<dbReference type="PROSITE" id="PS50928">
    <property type="entry name" value="ABC_TM1"/>
    <property type="match status" value="1"/>
</dbReference>
<evidence type="ECO:0000256" key="8">
    <source>
        <dbReference type="RuleBase" id="RU363032"/>
    </source>
</evidence>
<evidence type="ECO:0000256" key="7">
    <source>
        <dbReference type="ARBA" id="ARBA00023136"/>
    </source>
</evidence>
<feature type="transmembrane region" description="Helical" evidence="8">
    <location>
        <begin position="52"/>
        <end position="69"/>
    </location>
</feature>
<keyword evidence="11" id="KW-1185">Reference proteome</keyword>
<keyword evidence="7 8" id="KW-0472">Membrane</keyword>
<feature type="domain" description="ABC transmembrane type-1" evidence="9">
    <location>
        <begin position="6"/>
        <end position="200"/>
    </location>
</feature>
<dbReference type="Pfam" id="PF00528">
    <property type="entry name" value="BPD_transp_1"/>
    <property type="match status" value="1"/>
</dbReference>
<dbReference type="KEGG" id="fwa:DCMF_27670"/>